<feature type="transmembrane region" description="Helical" evidence="1">
    <location>
        <begin position="181"/>
        <end position="201"/>
    </location>
</feature>
<organism evidence="3 4">
    <name type="scientific">Psychroflexus sediminis</name>
    <dbReference type="NCBI Taxonomy" id="470826"/>
    <lineage>
        <taxon>Bacteria</taxon>
        <taxon>Pseudomonadati</taxon>
        <taxon>Bacteroidota</taxon>
        <taxon>Flavobacteriia</taxon>
        <taxon>Flavobacteriales</taxon>
        <taxon>Flavobacteriaceae</taxon>
        <taxon>Psychroflexus</taxon>
    </lineage>
</organism>
<evidence type="ECO:0000256" key="1">
    <source>
        <dbReference type="SAM" id="Phobius"/>
    </source>
</evidence>
<reference evidence="3 4" key="1">
    <citation type="submission" date="2016-10" db="EMBL/GenBank/DDBJ databases">
        <authorList>
            <person name="de Groot N.N."/>
        </authorList>
    </citation>
    <scope>NUCLEOTIDE SEQUENCE [LARGE SCALE GENOMIC DNA]</scope>
    <source>
        <strain evidence="3 4">DSM 19803</strain>
    </source>
</reference>
<gene>
    <name evidence="3" type="ORF">SAMN04488027_104189</name>
</gene>
<evidence type="ECO:0000313" key="3">
    <source>
        <dbReference type="EMBL" id="SDG63696.1"/>
    </source>
</evidence>
<dbReference type="OrthoDB" id="9810918at2"/>
<dbReference type="RefSeq" id="WP_093366625.1">
    <property type="nucleotide sequence ID" value="NZ_FNCW01000004.1"/>
</dbReference>
<proteinExistence type="predicted"/>
<accession>A0A1G7VV63</accession>
<dbReference type="AlphaFoldDB" id="A0A1G7VV63"/>
<protein>
    <recommendedName>
        <fullName evidence="2">TPM domain-containing protein</fullName>
    </recommendedName>
</protein>
<keyword evidence="4" id="KW-1185">Reference proteome</keyword>
<dbReference type="Proteomes" id="UP000199296">
    <property type="component" value="Unassembled WGS sequence"/>
</dbReference>
<dbReference type="PANTHER" id="PTHR30373:SF2">
    <property type="entry name" value="UPF0603 PROTEIN YGCG"/>
    <property type="match status" value="1"/>
</dbReference>
<sequence length="272" mass="28842">MKSLQGLVLLSILTLLGFSFTGFSQIEIPEKPSKEMAVYDAADLLEEAEEQKLRQKLETYADTTSTQIVVATINSLNGEYIGTYAAEWGQKWGIGQQKEDNGLLILIAKKEAKIWFSTGYGLEPYLTDATSKTIIENIILPEFRKANYYEGVDQGTSAVFDVFAGKFDASQLKKSNNSKDVGWGFAIFPLLIFIVIIIFILRRNKGGGSGKGNNNRRGGPDFLDFLILGSMGRSMGGGSFGGGSSGGFGGGGGFSGGFGGGGFGGGGAGGSW</sequence>
<keyword evidence="1" id="KW-0472">Membrane</keyword>
<dbReference type="STRING" id="470826.SAMN04488027_104189"/>
<keyword evidence="1" id="KW-0812">Transmembrane</keyword>
<dbReference type="InterPro" id="IPR007621">
    <property type="entry name" value="TPM_dom"/>
</dbReference>
<dbReference type="PANTHER" id="PTHR30373">
    <property type="entry name" value="UPF0603 PROTEIN YGCG"/>
    <property type="match status" value="1"/>
</dbReference>
<evidence type="ECO:0000313" key="4">
    <source>
        <dbReference type="Proteomes" id="UP000199296"/>
    </source>
</evidence>
<evidence type="ECO:0000259" key="2">
    <source>
        <dbReference type="Pfam" id="PF04536"/>
    </source>
</evidence>
<feature type="domain" description="TPM" evidence="2">
    <location>
        <begin position="38"/>
        <end position="161"/>
    </location>
</feature>
<dbReference type="Pfam" id="PF04536">
    <property type="entry name" value="TPM_phosphatase"/>
    <property type="match status" value="1"/>
</dbReference>
<keyword evidence="1" id="KW-1133">Transmembrane helix</keyword>
<name>A0A1G7VV63_9FLAO</name>
<dbReference type="Gene3D" id="3.10.310.50">
    <property type="match status" value="1"/>
</dbReference>
<dbReference type="EMBL" id="FNCW01000004">
    <property type="protein sequence ID" value="SDG63696.1"/>
    <property type="molecule type" value="Genomic_DNA"/>
</dbReference>